<dbReference type="AlphaFoldDB" id="A0A9D4P7F8"/>
<reference evidence="2" key="2">
    <citation type="journal article" date="2021" name="World Allergy Organ. J.">
        <title>Chromosome-level assembly of Dermatophagoides farinae genome and transcriptome reveals two novel allergens Der f 37 and Der f 39.</title>
        <authorList>
            <person name="Chen J."/>
            <person name="Cai Z."/>
            <person name="Fan D."/>
            <person name="Hu J."/>
            <person name="Hou Y."/>
            <person name="He Y."/>
            <person name="Zhang Z."/>
            <person name="Zhao Z."/>
            <person name="Gao P."/>
            <person name="Hu W."/>
            <person name="Sun J."/>
            <person name="Li J."/>
            <person name="Ji K."/>
        </authorList>
    </citation>
    <scope>NUCLEOTIDE SEQUENCE</scope>
    <source>
        <strain evidence="2">JKM2019</strain>
    </source>
</reference>
<sequence>MARKHGIKRKTVISDDDKKLQRKEAKHLKDFGEEHPINDKIRLEDRCVKRVYENDTIDDDDKNNEKHDDNSSEIVDKSDIQPNYYEELLNA</sequence>
<protein>
    <submittedName>
        <fullName evidence="2">Uncharacterized protein</fullName>
    </submittedName>
</protein>
<name>A0A9D4P7F8_DERFA</name>
<dbReference type="Proteomes" id="UP000828236">
    <property type="component" value="Unassembled WGS sequence"/>
</dbReference>
<reference evidence="2" key="1">
    <citation type="submission" date="2020-06" db="EMBL/GenBank/DDBJ databases">
        <authorList>
            <person name="Ji K."/>
            <person name="Li J."/>
        </authorList>
    </citation>
    <scope>NUCLEOTIDE SEQUENCE</scope>
    <source>
        <strain evidence="2">JKM2019</strain>
        <tissue evidence="2">Whole body</tissue>
    </source>
</reference>
<evidence type="ECO:0000256" key="1">
    <source>
        <dbReference type="SAM" id="MobiDB-lite"/>
    </source>
</evidence>
<feature type="compositionally biased region" description="Basic and acidic residues" evidence="1">
    <location>
        <begin position="63"/>
        <end position="79"/>
    </location>
</feature>
<comment type="caution">
    <text evidence="2">The sequence shown here is derived from an EMBL/GenBank/DDBJ whole genome shotgun (WGS) entry which is preliminary data.</text>
</comment>
<dbReference type="EMBL" id="SDOV01000001">
    <property type="protein sequence ID" value="KAH7645358.1"/>
    <property type="molecule type" value="Genomic_DNA"/>
</dbReference>
<organism evidence="2">
    <name type="scientific">Dermatophagoides farinae</name>
    <name type="common">American house dust mite</name>
    <dbReference type="NCBI Taxonomy" id="6954"/>
    <lineage>
        <taxon>Eukaryota</taxon>
        <taxon>Metazoa</taxon>
        <taxon>Ecdysozoa</taxon>
        <taxon>Arthropoda</taxon>
        <taxon>Chelicerata</taxon>
        <taxon>Arachnida</taxon>
        <taxon>Acari</taxon>
        <taxon>Acariformes</taxon>
        <taxon>Sarcoptiformes</taxon>
        <taxon>Astigmata</taxon>
        <taxon>Psoroptidia</taxon>
        <taxon>Analgoidea</taxon>
        <taxon>Pyroglyphidae</taxon>
        <taxon>Dermatophagoidinae</taxon>
        <taxon>Dermatophagoides</taxon>
    </lineage>
</organism>
<proteinExistence type="predicted"/>
<evidence type="ECO:0000313" key="2">
    <source>
        <dbReference type="EMBL" id="KAH7645358.1"/>
    </source>
</evidence>
<feature type="region of interest" description="Disordered" evidence="1">
    <location>
        <begin position="53"/>
        <end position="91"/>
    </location>
</feature>
<gene>
    <name evidence="2" type="ORF">HUG17_0896</name>
</gene>
<accession>A0A9D4P7F8</accession>